<dbReference type="PANTHER" id="PTHR22045:SF6">
    <property type="entry name" value="PROLINE AND SERINE-RICH PROTEIN 3"/>
    <property type="match status" value="1"/>
</dbReference>
<dbReference type="PANTHER" id="PTHR22045">
    <property type="entry name" value="PROLINE AND SERINE-RICH PROTEIN 3"/>
    <property type="match status" value="1"/>
</dbReference>
<feature type="compositionally biased region" description="Basic and acidic residues" evidence="1">
    <location>
        <begin position="422"/>
        <end position="432"/>
    </location>
</feature>
<dbReference type="Proteomes" id="UP001044222">
    <property type="component" value="Unassembled WGS sequence"/>
</dbReference>
<name>A0A9D3MVQ6_ANGAN</name>
<evidence type="ECO:0000256" key="1">
    <source>
        <dbReference type="SAM" id="MobiDB-lite"/>
    </source>
</evidence>
<feature type="compositionally biased region" description="Polar residues" evidence="1">
    <location>
        <begin position="1"/>
        <end position="13"/>
    </location>
</feature>
<feature type="compositionally biased region" description="Basic and acidic residues" evidence="1">
    <location>
        <begin position="477"/>
        <end position="487"/>
    </location>
</feature>
<comment type="caution">
    <text evidence="2">The sequence shown here is derived from an EMBL/GenBank/DDBJ whole genome shotgun (WGS) entry which is preliminary data.</text>
</comment>
<sequence length="651" mass="71594">MKSSSRAIFTRQNIFPPDPRKPKTHYNPSPTKKIPKKQRKTNLSPVRLAKPTSLSVPQVEPLTLEGQSFTGPPSDPLPCMPPSTEPQPSFSESWPSTDQESSSANTTAFPQSEVLAHSASSGKYQASFTPATTQEDSVLAKYVERFRHGQPQSREERQRSAATVEEWQPFWWLSSSSPPSSSHDTKKPMQQGRASAHERNQLSTSPIEHIRPSPPLSPHGTPLDFSVMGLSDSSHCDPPDPGILQLQERASRLLQRSEHSLSSSSLPISSEGVGCSDLSSPFSVDEPAQRPVVPSLINHTTALNTGPMATPSVGAFLASRTRPEDDILFHPQSAAWPHRPNEASIPRVFRLKEQPSSSQRPLRSPVSPGPPASAAPRSVPVASPAASSLPPDVPVAAHMHLLCDVLPCPLRHRSPERRRSPRKWEVPTRDPAHGPPIGRSSSTETESPSPPPPSSGTAEERRGAGERRAGRLRRSALQREEPVRGETRTVPSCSRKKSASRVGEGSRVDSQKRPTQTERGVSRDRVGEERVTPWPDEPRRPQRERGQRSRKEGRPGDRAPPPSPIHNALGQVVSEVLFPTSESPCPQQPPAPWTPPDTRLRCPRSPLLLPSHNALLLLPACLRPLRLWLSCWKRLKNRTGWSLKMTPCCRS</sequence>
<feature type="compositionally biased region" description="Polar residues" evidence="1">
    <location>
        <begin position="86"/>
        <end position="110"/>
    </location>
</feature>
<organism evidence="2 3">
    <name type="scientific">Anguilla anguilla</name>
    <name type="common">European freshwater eel</name>
    <name type="synonym">Muraena anguilla</name>
    <dbReference type="NCBI Taxonomy" id="7936"/>
    <lineage>
        <taxon>Eukaryota</taxon>
        <taxon>Metazoa</taxon>
        <taxon>Chordata</taxon>
        <taxon>Craniata</taxon>
        <taxon>Vertebrata</taxon>
        <taxon>Euteleostomi</taxon>
        <taxon>Actinopterygii</taxon>
        <taxon>Neopterygii</taxon>
        <taxon>Teleostei</taxon>
        <taxon>Anguilliformes</taxon>
        <taxon>Anguillidae</taxon>
        <taxon>Anguilla</taxon>
    </lineage>
</organism>
<feature type="region of interest" description="Disordered" evidence="1">
    <location>
        <begin position="352"/>
        <end position="389"/>
    </location>
</feature>
<feature type="compositionally biased region" description="Basic and acidic residues" evidence="1">
    <location>
        <begin position="504"/>
        <end position="557"/>
    </location>
</feature>
<feature type="compositionally biased region" description="Low complexity" evidence="1">
    <location>
        <begin position="354"/>
        <end position="366"/>
    </location>
</feature>
<keyword evidence="3" id="KW-1185">Reference proteome</keyword>
<protein>
    <submittedName>
        <fullName evidence="2">Uncharacterized protein</fullName>
    </submittedName>
</protein>
<evidence type="ECO:0000313" key="3">
    <source>
        <dbReference type="Proteomes" id="UP001044222"/>
    </source>
</evidence>
<feature type="compositionally biased region" description="Basic and acidic residues" evidence="1">
    <location>
        <begin position="458"/>
        <end position="469"/>
    </location>
</feature>
<feature type="compositionally biased region" description="Pro residues" evidence="1">
    <location>
        <begin position="73"/>
        <end position="85"/>
    </location>
</feature>
<feature type="region of interest" description="Disordered" evidence="1">
    <location>
        <begin position="175"/>
        <end position="243"/>
    </location>
</feature>
<reference evidence="2" key="1">
    <citation type="submission" date="2021-01" db="EMBL/GenBank/DDBJ databases">
        <title>A chromosome-scale assembly of European eel, Anguilla anguilla.</title>
        <authorList>
            <person name="Henkel C."/>
            <person name="Jong-Raadsen S.A."/>
            <person name="Dufour S."/>
            <person name="Weltzien F.-A."/>
            <person name="Palstra A.P."/>
            <person name="Pelster B."/>
            <person name="Spaink H.P."/>
            <person name="Van Den Thillart G.E."/>
            <person name="Jansen H."/>
            <person name="Zahm M."/>
            <person name="Klopp C."/>
            <person name="Cedric C."/>
            <person name="Louis A."/>
            <person name="Berthelot C."/>
            <person name="Parey E."/>
            <person name="Roest Crollius H."/>
            <person name="Montfort J."/>
            <person name="Robinson-Rechavi M."/>
            <person name="Bucao C."/>
            <person name="Bouchez O."/>
            <person name="Gislard M."/>
            <person name="Lluch J."/>
            <person name="Milhes M."/>
            <person name="Lampietro C."/>
            <person name="Lopez Roques C."/>
            <person name="Donnadieu C."/>
            <person name="Braasch I."/>
            <person name="Desvignes T."/>
            <person name="Postlethwait J."/>
            <person name="Bobe J."/>
            <person name="Guiguen Y."/>
            <person name="Dirks R."/>
        </authorList>
    </citation>
    <scope>NUCLEOTIDE SEQUENCE</scope>
    <source>
        <strain evidence="2">Tag_6206</strain>
        <tissue evidence="2">Liver</tissue>
    </source>
</reference>
<feature type="region of interest" description="Disordered" evidence="1">
    <location>
        <begin position="142"/>
        <end position="161"/>
    </location>
</feature>
<feature type="compositionally biased region" description="Polar residues" evidence="1">
    <location>
        <begin position="118"/>
        <end position="134"/>
    </location>
</feature>
<dbReference type="EMBL" id="JAFIRN010000001">
    <property type="protein sequence ID" value="KAG5855819.1"/>
    <property type="molecule type" value="Genomic_DNA"/>
</dbReference>
<feature type="compositionally biased region" description="Basic residues" evidence="1">
    <location>
        <begin position="411"/>
        <end position="421"/>
    </location>
</feature>
<feature type="compositionally biased region" description="Basic and acidic residues" evidence="1">
    <location>
        <begin position="142"/>
        <end position="159"/>
    </location>
</feature>
<feature type="region of interest" description="Disordered" evidence="1">
    <location>
        <begin position="411"/>
        <end position="567"/>
    </location>
</feature>
<dbReference type="AlphaFoldDB" id="A0A9D3MVQ6"/>
<proteinExistence type="predicted"/>
<feature type="region of interest" description="Disordered" evidence="1">
    <location>
        <begin position="1"/>
        <end position="134"/>
    </location>
</feature>
<evidence type="ECO:0000313" key="2">
    <source>
        <dbReference type="EMBL" id="KAG5855819.1"/>
    </source>
</evidence>
<dbReference type="InterPro" id="IPR037646">
    <property type="entry name" value="PROSER3"/>
</dbReference>
<gene>
    <name evidence="2" type="ORF">ANANG_G00000650</name>
</gene>
<accession>A0A9D3MVQ6</accession>
<feature type="compositionally biased region" description="Low complexity" evidence="1">
    <location>
        <begin position="374"/>
        <end position="389"/>
    </location>
</feature>